<evidence type="ECO:0000313" key="2">
    <source>
        <dbReference type="Proteomes" id="UP000054771"/>
    </source>
</evidence>
<dbReference type="AlphaFoldDB" id="A0A0U5CC28"/>
<dbReference type="EMBL" id="CDMC01000009">
    <property type="protein sequence ID" value="CEL07113.1"/>
    <property type="molecule type" value="Genomic_DNA"/>
</dbReference>
<reference evidence="2" key="1">
    <citation type="journal article" date="2016" name="Genome Announc.">
        <title>Draft genome sequences of fungus Aspergillus calidoustus.</title>
        <authorList>
            <person name="Horn F."/>
            <person name="Linde J."/>
            <person name="Mattern D.J."/>
            <person name="Walther G."/>
            <person name="Guthke R."/>
            <person name="Scherlach K."/>
            <person name="Martin K."/>
            <person name="Brakhage A.A."/>
            <person name="Petzke L."/>
            <person name="Valiante V."/>
        </authorList>
    </citation>
    <scope>NUCLEOTIDE SEQUENCE [LARGE SCALE GENOMIC DNA]</scope>
    <source>
        <strain evidence="2">SF006504</strain>
    </source>
</reference>
<gene>
    <name evidence="1" type="ORF">ASPCAL10276</name>
</gene>
<name>A0A0U5CC28_ASPCI</name>
<dbReference type="OMA" id="VILMWAM"/>
<evidence type="ECO:0000313" key="1">
    <source>
        <dbReference type="EMBL" id="CEL07113.1"/>
    </source>
</evidence>
<proteinExistence type="predicted"/>
<dbReference type="Proteomes" id="UP000054771">
    <property type="component" value="Unassembled WGS sequence"/>
</dbReference>
<accession>A0A0U5CC28</accession>
<sequence length="228" mass="26236">MSAGAVLSQFSNLLNHMESLGPKLSSKIRPNREQLDEIQKLSMQLKTAVAGIESHVELLLRRAGPTDKERALANQIKAADEFDPAIFRKNLVLIFRGPDESVLDPTKVQIRKAKSRTRCEKLRVESHHLVLKWAMSFPQPSAWIHPTVMADGTFDFLIQDLKEVTFDQIPPKIFESLLCLKDEEPLDTCEQFQSFVKNIERPTIVEEPEPVVQYKRKHDRTKKQRNRL</sequence>
<protein>
    <submittedName>
        <fullName evidence="1">Uncharacterized protein</fullName>
    </submittedName>
</protein>
<organism evidence="1 2">
    <name type="scientific">Aspergillus calidoustus</name>
    <dbReference type="NCBI Taxonomy" id="454130"/>
    <lineage>
        <taxon>Eukaryota</taxon>
        <taxon>Fungi</taxon>
        <taxon>Dikarya</taxon>
        <taxon>Ascomycota</taxon>
        <taxon>Pezizomycotina</taxon>
        <taxon>Eurotiomycetes</taxon>
        <taxon>Eurotiomycetidae</taxon>
        <taxon>Eurotiales</taxon>
        <taxon>Aspergillaceae</taxon>
        <taxon>Aspergillus</taxon>
        <taxon>Aspergillus subgen. Nidulantes</taxon>
    </lineage>
</organism>
<keyword evidence="2" id="KW-1185">Reference proteome</keyword>
<dbReference type="OrthoDB" id="4488120at2759"/>